<dbReference type="Pfam" id="PF02311">
    <property type="entry name" value="AraC_binding"/>
    <property type="match status" value="1"/>
</dbReference>
<dbReference type="Gene3D" id="2.60.120.10">
    <property type="entry name" value="Jelly Rolls"/>
    <property type="match status" value="1"/>
</dbReference>
<dbReference type="PANTHER" id="PTHR46796:SF2">
    <property type="entry name" value="TRANSCRIPTIONAL REGULATORY PROTEIN"/>
    <property type="match status" value="1"/>
</dbReference>
<dbReference type="SMART" id="SM00342">
    <property type="entry name" value="HTH_ARAC"/>
    <property type="match status" value="1"/>
</dbReference>
<dbReference type="InterPro" id="IPR003313">
    <property type="entry name" value="AraC-bd"/>
</dbReference>
<dbReference type="PANTHER" id="PTHR46796">
    <property type="entry name" value="HTH-TYPE TRANSCRIPTIONAL ACTIVATOR RHAS-RELATED"/>
    <property type="match status" value="1"/>
</dbReference>
<reference evidence="6" key="1">
    <citation type="submission" date="2020-02" db="EMBL/GenBank/DDBJ databases">
        <authorList>
            <person name="Meier V. D."/>
        </authorList>
    </citation>
    <scope>NUCLEOTIDE SEQUENCE</scope>
    <source>
        <strain evidence="6">AVDCRST_MAG89</strain>
    </source>
</reference>
<dbReference type="GO" id="GO:0003700">
    <property type="term" value="F:DNA-binding transcription factor activity"/>
    <property type="evidence" value="ECO:0007669"/>
    <property type="project" value="InterPro"/>
</dbReference>
<name>A0A6J4KH72_9BACT</name>
<feature type="region of interest" description="Disordered" evidence="4">
    <location>
        <begin position="1"/>
        <end position="23"/>
    </location>
</feature>
<evidence type="ECO:0000256" key="3">
    <source>
        <dbReference type="ARBA" id="ARBA00023163"/>
    </source>
</evidence>
<dbReference type="PROSITE" id="PS01124">
    <property type="entry name" value="HTH_ARAC_FAMILY_2"/>
    <property type="match status" value="1"/>
</dbReference>
<protein>
    <submittedName>
        <fullName evidence="6">Transcriptional regulator, AraC family</fullName>
    </submittedName>
</protein>
<feature type="domain" description="HTH araC/xylS-type" evidence="5">
    <location>
        <begin position="167"/>
        <end position="264"/>
    </location>
</feature>
<evidence type="ECO:0000256" key="1">
    <source>
        <dbReference type="ARBA" id="ARBA00023015"/>
    </source>
</evidence>
<evidence type="ECO:0000256" key="4">
    <source>
        <dbReference type="SAM" id="MobiDB-lite"/>
    </source>
</evidence>
<accession>A0A6J4KH72</accession>
<keyword evidence="1" id="KW-0805">Transcription regulation</keyword>
<evidence type="ECO:0000259" key="5">
    <source>
        <dbReference type="PROSITE" id="PS01124"/>
    </source>
</evidence>
<dbReference type="SUPFAM" id="SSF46689">
    <property type="entry name" value="Homeodomain-like"/>
    <property type="match status" value="2"/>
</dbReference>
<evidence type="ECO:0000256" key="2">
    <source>
        <dbReference type="ARBA" id="ARBA00023125"/>
    </source>
</evidence>
<gene>
    <name evidence="6" type="ORF">AVDCRST_MAG89-788</name>
</gene>
<feature type="compositionally biased region" description="Polar residues" evidence="4">
    <location>
        <begin position="1"/>
        <end position="13"/>
    </location>
</feature>
<proteinExistence type="predicted"/>
<dbReference type="InterPro" id="IPR009057">
    <property type="entry name" value="Homeodomain-like_sf"/>
</dbReference>
<dbReference type="Gene3D" id="1.10.10.60">
    <property type="entry name" value="Homeodomain-like"/>
    <property type="match status" value="2"/>
</dbReference>
<dbReference type="SUPFAM" id="SSF51215">
    <property type="entry name" value="Regulatory protein AraC"/>
    <property type="match status" value="1"/>
</dbReference>
<organism evidence="6">
    <name type="scientific">uncultured Gemmatimonadota bacterium</name>
    <dbReference type="NCBI Taxonomy" id="203437"/>
    <lineage>
        <taxon>Bacteria</taxon>
        <taxon>Pseudomonadati</taxon>
        <taxon>Gemmatimonadota</taxon>
        <taxon>environmental samples</taxon>
    </lineage>
</organism>
<dbReference type="Pfam" id="PF12833">
    <property type="entry name" value="HTH_18"/>
    <property type="match status" value="1"/>
</dbReference>
<dbReference type="InterPro" id="IPR037923">
    <property type="entry name" value="HTH-like"/>
</dbReference>
<dbReference type="GO" id="GO:0043565">
    <property type="term" value="F:sequence-specific DNA binding"/>
    <property type="evidence" value="ECO:0007669"/>
    <property type="project" value="InterPro"/>
</dbReference>
<evidence type="ECO:0000313" key="6">
    <source>
        <dbReference type="EMBL" id="CAA9305812.1"/>
    </source>
</evidence>
<dbReference type="InterPro" id="IPR050204">
    <property type="entry name" value="AraC_XylS_family_regulators"/>
</dbReference>
<sequence>MLSLTRGASSPSRGRTGVESTRRHTHDEFQIGVFHEGAGDLYCRGARHAITPRTLVVVPPGEAHSGHSTQESGWSYLVIGVRLSLLQDICADLGELGTRRRPELNDVVLSDPALFTSFWRLCRTFAAPGQILERDEQVTEVFGDLLTRYGASGATRRPPGREPRAVQRAVEYLEAHSAANLSLDDLARVACLSKYHFTRVFKKEVGLTPHAYQIQLRVRRAAELIRGGTGIGPAAYTAGFAAQSHLNLHFKRCLGVTPGQYARGAV</sequence>
<keyword evidence="2" id="KW-0238">DNA-binding</keyword>
<dbReference type="AlphaFoldDB" id="A0A6J4KH72"/>
<dbReference type="InterPro" id="IPR018060">
    <property type="entry name" value="HTH_AraC"/>
</dbReference>
<keyword evidence="3" id="KW-0804">Transcription</keyword>
<dbReference type="EMBL" id="CADCTV010000173">
    <property type="protein sequence ID" value="CAA9305812.1"/>
    <property type="molecule type" value="Genomic_DNA"/>
</dbReference>
<dbReference type="InterPro" id="IPR014710">
    <property type="entry name" value="RmlC-like_jellyroll"/>
</dbReference>